<proteinExistence type="predicted"/>
<keyword evidence="3" id="KW-1185">Reference proteome</keyword>
<accession>A0A9N9BUM5</accession>
<dbReference type="InterPro" id="IPR011333">
    <property type="entry name" value="SKP1/BTB/POZ_sf"/>
</dbReference>
<dbReference type="AlphaFoldDB" id="A0A9N9BUM5"/>
<organism evidence="2 3">
    <name type="scientific">Diversispora eburnea</name>
    <dbReference type="NCBI Taxonomy" id="1213867"/>
    <lineage>
        <taxon>Eukaryota</taxon>
        <taxon>Fungi</taxon>
        <taxon>Fungi incertae sedis</taxon>
        <taxon>Mucoromycota</taxon>
        <taxon>Glomeromycotina</taxon>
        <taxon>Glomeromycetes</taxon>
        <taxon>Diversisporales</taxon>
        <taxon>Diversisporaceae</taxon>
        <taxon>Diversispora</taxon>
    </lineage>
</organism>
<dbReference type="SMART" id="SM00584">
    <property type="entry name" value="TLDc"/>
    <property type="match status" value="1"/>
</dbReference>
<dbReference type="Gene3D" id="3.30.710.10">
    <property type="entry name" value="Potassium Channel Kv1.1, Chain A"/>
    <property type="match status" value="1"/>
</dbReference>
<reference evidence="2" key="1">
    <citation type="submission" date="2021-06" db="EMBL/GenBank/DDBJ databases">
        <authorList>
            <person name="Kallberg Y."/>
            <person name="Tangrot J."/>
            <person name="Rosling A."/>
        </authorList>
    </citation>
    <scope>NUCLEOTIDE SEQUENCE</scope>
    <source>
        <strain evidence="2">AZ414A</strain>
    </source>
</reference>
<gene>
    <name evidence="2" type="ORF">DEBURN_LOCUS8466</name>
</gene>
<name>A0A9N9BUM5_9GLOM</name>
<feature type="domain" description="TLDc" evidence="1">
    <location>
        <begin position="200"/>
        <end position="372"/>
    </location>
</feature>
<protein>
    <submittedName>
        <fullName evidence="2">6351_t:CDS:1</fullName>
    </submittedName>
</protein>
<dbReference type="InterPro" id="IPR000210">
    <property type="entry name" value="BTB/POZ_dom"/>
</dbReference>
<comment type="caution">
    <text evidence="2">The sequence shown here is derived from an EMBL/GenBank/DDBJ whole genome shotgun (WGS) entry which is preliminary data.</text>
</comment>
<dbReference type="PANTHER" id="PTHR46306">
    <property type="entry name" value="BTB/POZ DOMAIN-CONTAINING PROTEIN 9"/>
    <property type="match status" value="1"/>
</dbReference>
<dbReference type="PANTHER" id="PTHR46306:SF1">
    <property type="entry name" value="BTB_POZ DOMAIN-CONTAINING PROTEIN 9"/>
    <property type="match status" value="1"/>
</dbReference>
<dbReference type="OrthoDB" id="2412809at2759"/>
<evidence type="ECO:0000313" key="2">
    <source>
        <dbReference type="EMBL" id="CAG8578755.1"/>
    </source>
</evidence>
<dbReference type="InterPro" id="IPR052407">
    <property type="entry name" value="BTB_POZ_domain_cont_9"/>
</dbReference>
<evidence type="ECO:0000259" key="1">
    <source>
        <dbReference type="PROSITE" id="PS51886"/>
    </source>
</evidence>
<dbReference type="InterPro" id="IPR006571">
    <property type="entry name" value="TLDc_dom"/>
</dbReference>
<dbReference type="EMBL" id="CAJVPK010001251">
    <property type="protein sequence ID" value="CAG8578755.1"/>
    <property type="molecule type" value="Genomic_DNA"/>
</dbReference>
<dbReference type="PROSITE" id="PS51886">
    <property type="entry name" value="TLDC"/>
    <property type="match status" value="1"/>
</dbReference>
<dbReference type="Proteomes" id="UP000789706">
    <property type="component" value="Unassembled WGS sequence"/>
</dbReference>
<sequence>MNNLSIDGINIIFNHSNVSPENFGILLRYIYGGNIELTNYDIPEILNILMVADKLGLTDLCDYIQDQLLDSKKELLKQNFVFVNRTSLSYGFEKLSTFCNEVLKQEPKIIFRSKSFTSFTSDELLSYYNYFKEVKEASNSFQIEQIELWERLKEWGICQLPNSEISKENFQSPLLNTLNLNQSSHPLESIEPEPLEMNSDLVTSTYFELFTKWINEINSKKNSFKFNLLLRGSYHGFNAKTFHDLCDYKGATITIVKVKNSNELIGGYNPINWFRGCPPGVHERAKNSFLFSLDQNDLNKSILSKVVDENNAIHQHKDFGPSFGFGRSDLRLYGMGLSDKKLCGCNKMSYERRIRSSTLEFGIEDYEVWQVVKE</sequence>
<evidence type="ECO:0000313" key="3">
    <source>
        <dbReference type="Proteomes" id="UP000789706"/>
    </source>
</evidence>
<dbReference type="Pfam" id="PF07534">
    <property type="entry name" value="TLD"/>
    <property type="match status" value="1"/>
</dbReference>
<dbReference type="GO" id="GO:0005737">
    <property type="term" value="C:cytoplasm"/>
    <property type="evidence" value="ECO:0007669"/>
    <property type="project" value="TreeGrafter"/>
</dbReference>
<dbReference type="Pfam" id="PF00651">
    <property type="entry name" value="BTB"/>
    <property type="match status" value="1"/>
</dbReference>
<dbReference type="SUPFAM" id="SSF54695">
    <property type="entry name" value="POZ domain"/>
    <property type="match status" value="1"/>
</dbReference>